<evidence type="ECO:0000313" key="1">
    <source>
        <dbReference type="EMBL" id="KAJ3224776.1"/>
    </source>
</evidence>
<dbReference type="Proteomes" id="UP001211065">
    <property type="component" value="Unassembled WGS sequence"/>
</dbReference>
<feature type="non-terminal residue" evidence="1">
    <location>
        <position position="124"/>
    </location>
</feature>
<keyword evidence="2" id="KW-1185">Reference proteome</keyword>
<protein>
    <submittedName>
        <fullName evidence="1">Uncharacterized protein</fullName>
    </submittedName>
</protein>
<dbReference type="EMBL" id="JADGJW010000081">
    <property type="protein sequence ID" value="KAJ3224776.1"/>
    <property type="molecule type" value="Genomic_DNA"/>
</dbReference>
<name>A0AAD5Y0G2_9FUNG</name>
<accession>A0AAD5Y0G2</accession>
<organism evidence="1 2">
    <name type="scientific">Clydaea vesicula</name>
    <dbReference type="NCBI Taxonomy" id="447962"/>
    <lineage>
        <taxon>Eukaryota</taxon>
        <taxon>Fungi</taxon>
        <taxon>Fungi incertae sedis</taxon>
        <taxon>Chytridiomycota</taxon>
        <taxon>Chytridiomycota incertae sedis</taxon>
        <taxon>Chytridiomycetes</taxon>
        <taxon>Lobulomycetales</taxon>
        <taxon>Lobulomycetaceae</taxon>
        <taxon>Clydaea</taxon>
    </lineage>
</organism>
<dbReference type="AlphaFoldDB" id="A0AAD5Y0G2"/>
<comment type="caution">
    <text evidence="1">The sequence shown here is derived from an EMBL/GenBank/DDBJ whole genome shotgun (WGS) entry which is preliminary data.</text>
</comment>
<proteinExistence type="predicted"/>
<gene>
    <name evidence="1" type="ORF">HK099_007894</name>
</gene>
<reference evidence="1" key="1">
    <citation type="submission" date="2020-05" db="EMBL/GenBank/DDBJ databases">
        <title>Phylogenomic resolution of chytrid fungi.</title>
        <authorList>
            <person name="Stajich J.E."/>
            <person name="Amses K."/>
            <person name="Simmons R."/>
            <person name="Seto K."/>
            <person name="Myers J."/>
            <person name="Bonds A."/>
            <person name="Quandt C.A."/>
            <person name="Barry K."/>
            <person name="Liu P."/>
            <person name="Grigoriev I."/>
            <person name="Longcore J.E."/>
            <person name="James T.Y."/>
        </authorList>
    </citation>
    <scope>NUCLEOTIDE SEQUENCE</scope>
    <source>
        <strain evidence="1">JEL0476</strain>
    </source>
</reference>
<evidence type="ECO:0000313" key="2">
    <source>
        <dbReference type="Proteomes" id="UP001211065"/>
    </source>
</evidence>
<sequence>MLKVEAETEVAAALSPINDPPPEYSSIVPSSTELSSAEQTMSDLTQQLFDTSINQFKASPDVENFSLTVKSFASTKTNSEKIILKTFNQDFLSVEVKHFGQPEIINNVRFKAICVDKNFNVVVE</sequence>